<keyword evidence="2" id="KW-1003">Cell membrane</keyword>
<feature type="transmembrane region" description="Helical" evidence="9">
    <location>
        <begin position="227"/>
        <end position="254"/>
    </location>
</feature>
<comment type="caution">
    <text evidence="12">The sequence shown here is derived from an EMBL/GenBank/DDBJ whole genome shotgun (WGS) entry which is preliminary data.</text>
</comment>
<evidence type="ECO:0000256" key="3">
    <source>
        <dbReference type="ARBA" id="ARBA00022692"/>
    </source>
</evidence>
<keyword evidence="3 9" id="KW-0812">Transmembrane</keyword>
<dbReference type="PRINTS" id="PR00237">
    <property type="entry name" value="GPCRRHODOPSN"/>
</dbReference>
<organism evidence="12 13">
    <name type="scientific">Clavelina lepadiformis</name>
    <name type="common">Light-bulb sea squirt</name>
    <name type="synonym">Ascidia lepadiformis</name>
    <dbReference type="NCBI Taxonomy" id="159417"/>
    <lineage>
        <taxon>Eukaryota</taxon>
        <taxon>Metazoa</taxon>
        <taxon>Chordata</taxon>
        <taxon>Tunicata</taxon>
        <taxon>Ascidiacea</taxon>
        <taxon>Aplousobranchia</taxon>
        <taxon>Clavelinidae</taxon>
        <taxon>Clavelina</taxon>
    </lineage>
</organism>
<dbReference type="Gene3D" id="1.20.1070.10">
    <property type="entry name" value="Rhodopsin 7-helix transmembrane proteins"/>
    <property type="match status" value="1"/>
</dbReference>
<evidence type="ECO:0000256" key="6">
    <source>
        <dbReference type="ARBA" id="ARBA00023136"/>
    </source>
</evidence>
<evidence type="ECO:0000256" key="9">
    <source>
        <dbReference type="SAM" id="Phobius"/>
    </source>
</evidence>
<dbReference type="PROSITE" id="PS50262">
    <property type="entry name" value="G_PROTEIN_RECEP_F1_2"/>
    <property type="match status" value="1"/>
</dbReference>
<feature type="transmembrane region" description="Helical" evidence="9">
    <location>
        <begin position="500"/>
        <end position="526"/>
    </location>
</feature>
<sequence>MRSDFLMNCFLLFTATSCFEIAEKPGNCVLPIDGNDNKSMFLVSDFCGKNASEVNDENKRASTLDYLSWLKNIGDNKSCHSNFRINNLLKKECREMKFGLSVYHKVISSQICGKYDADILPRNCPSKPNHNQLFGEIYEQNISYPCRLYLFVQNFIQCRRQLHVTGSIQRNHSDVRYIFYKEKIYEDIPFCFPFVCPYYESSDLEEKLSSTLIGKTLFDCMPSSCQLAHYVIAVVDAFMAFLTVVVNSLILVVAVRTKHFSCSHGYFIVSLAIADLIVGLITEPLMVYSHLRQSKLLFAEADLHNDWYCIVAGFFTNVPLCASLLALIGSSGFRYVVISKPVSYWNHRGGMKKHALHITIAIWIFSSIFGLIPVLAPSDRYRIHFVGMTLSVKMDEFYIYHMTLTTGLVSLWILTILLRLKLKRYGKQRLRQMTRKYSLRTTKENSFQTTRETAVCDFLRVIVTVFTICYLPLVITQSFARLQSIDLKKLPESFDVMSNYAWNVCMFLSSRFVLGNSFANFFIYLIKDKGFKKALFTATSLGKLR</sequence>
<evidence type="ECO:0000256" key="4">
    <source>
        <dbReference type="ARBA" id="ARBA00022989"/>
    </source>
</evidence>
<evidence type="ECO:0000313" key="13">
    <source>
        <dbReference type="Proteomes" id="UP001642483"/>
    </source>
</evidence>
<accession>A0ABP0FKK4</accession>
<evidence type="ECO:0000256" key="10">
    <source>
        <dbReference type="SAM" id="SignalP"/>
    </source>
</evidence>
<feature type="transmembrane region" description="Helical" evidence="9">
    <location>
        <begin position="354"/>
        <end position="377"/>
    </location>
</feature>
<keyword evidence="10" id="KW-0732">Signal</keyword>
<feature type="chain" id="PRO_5047360802" description="G-protein coupled receptors family 1 profile domain-containing protein" evidence="10">
    <location>
        <begin position="19"/>
        <end position="545"/>
    </location>
</feature>
<keyword evidence="5" id="KW-0297">G-protein coupled receptor</keyword>
<dbReference type="Proteomes" id="UP001642483">
    <property type="component" value="Unassembled WGS sequence"/>
</dbReference>
<evidence type="ECO:0000256" key="7">
    <source>
        <dbReference type="ARBA" id="ARBA00023170"/>
    </source>
</evidence>
<feature type="transmembrane region" description="Helical" evidence="9">
    <location>
        <begin position="397"/>
        <end position="420"/>
    </location>
</feature>
<dbReference type="InterPro" id="IPR050569">
    <property type="entry name" value="TAAR"/>
</dbReference>
<keyword evidence="4 9" id="KW-1133">Transmembrane helix</keyword>
<dbReference type="InterPro" id="IPR000276">
    <property type="entry name" value="GPCR_Rhodpsn"/>
</dbReference>
<evidence type="ECO:0000259" key="11">
    <source>
        <dbReference type="PROSITE" id="PS50262"/>
    </source>
</evidence>
<keyword evidence="8" id="KW-0807">Transducer</keyword>
<keyword evidence="6 9" id="KW-0472">Membrane</keyword>
<evidence type="ECO:0000313" key="12">
    <source>
        <dbReference type="EMBL" id="CAK8678994.1"/>
    </source>
</evidence>
<dbReference type="PROSITE" id="PS51257">
    <property type="entry name" value="PROKAR_LIPOPROTEIN"/>
    <property type="match status" value="1"/>
</dbReference>
<comment type="subcellular location">
    <subcellularLocation>
        <location evidence="1">Cell membrane</location>
        <topology evidence="1">Multi-pass membrane protein</topology>
    </subcellularLocation>
</comment>
<proteinExistence type="predicted"/>
<evidence type="ECO:0000256" key="1">
    <source>
        <dbReference type="ARBA" id="ARBA00004651"/>
    </source>
</evidence>
<feature type="transmembrane region" description="Helical" evidence="9">
    <location>
        <begin position="458"/>
        <end position="480"/>
    </location>
</feature>
<dbReference type="EMBL" id="CAWYQH010000057">
    <property type="protein sequence ID" value="CAK8678994.1"/>
    <property type="molecule type" value="Genomic_DNA"/>
</dbReference>
<dbReference type="CDD" id="cd00637">
    <property type="entry name" value="7tm_classA_rhodopsin-like"/>
    <property type="match status" value="1"/>
</dbReference>
<evidence type="ECO:0000256" key="5">
    <source>
        <dbReference type="ARBA" id="ARBA00023040"/>
    </source>
</evidence>
<evidence type="ECO:0000256" key="2">
    <source>
        <dbReference type="ARBA" id="ARBA00022475"/>
    </source>
</evidence>
<name>A0ABP0FKK4_CLALP</name>
<dbReference type="Pfam" id="PF00001">
    <property type="entry name" value="7tm_1"/>
    <property type="match status" value="1"/>
</dbReference>
<feature type="transmembrane region" description="Helical" evidence="9">
    <location>
        <begin position="266"/>
        <end position="287"/>
    </location>
</feature>
<dbReference type="SUPFAM" id="SSF81321">
    <property type="entry name" value="Family A G protein-coupled receptor-like"/>
    <property type="match status" value="1"/>
</dbReference>
<reference evidence="12 13" key="1">
    <citation type="submission" date="2024-02" db="EMBL/GenBank/DDBJ databases">
        <authorList>
            <person name="Daric V."/>
            <person name="Darras S."/>
        </authorList>
    </citation>
    <scope>NUCLEOTIDE SEQUENCE [LARGE SCALE GENOMIC DNA]</scope>
</reference>
<keyword evidence="7" id="KW-0675">Receptor</keyword>
<keyword evidence="13" id="KW-1185">Reference proteome</keyword>
<dbReference type="PANTHER" id="PTHR24249">
    <property type="entry name" value="HISTAMINE RECEPTOR-RELATED G-PROTEIN COUPLED RECEPTOR"/>
    <property type="match status" value="1"/>
</dbReference>
<feature type="signal peptide" evidence="10">
    <location>
        <begin position="1"/>
        <end position="18"/>
    </location>
</feature>
<feature type="domain" description="G-protein coupled receptors family 1 profile" evidence="11">
    <location>
        <begin position="246"/>
        <end position="524"/>
    </location>
</feature>
<dbReference type="PANTHER" id="PTHR24249:SF372">
    <property type="entry name" value="G-PROTEIN COUPLED RECEPTORS FAMILY 1 PROFILE DOMAIN-CONTAINING PROTEIN"/>
    <property type="match status" value="1"/>
</dbReference>
<evidence type="ECO:0000256" key="8">
    <source>
        <dbReference type="ARBA" id="ARBA00023224"/>
    </source>
</evidence>
<feature type="transmembrane region" description="Helical" evidence="9">
    <location>
        <begin position="307"/>
        <end position="333"/>
    </location>
</feature>
<gene>
    <name evidence="12" type="ORF">CVLEPA_LOCUS9260</name>
</gene>
<dbReference type="InterPro" id="IPR017452">
    <property type="entry name" value="GPCR_Rhodpsn_7TM"/>
</dbReference>
<protein>
    <recommendedName>
        <fullName evidence="11">G-protein coupled receptors family 1 profile domain-containing protein</fullName>
    </recommendedName>
</protein>